<feature type="domain" description="Type II secretion system protein GspF" evidence="9">
    <location>
        <begin position="65"/>
        <end position="188"/>
    </location>
</feature>
<sequence length="398" mass="45134">MKFAYKAYDKEMKKVRGEIEAYNLQEALSKLKSSGYIVIDVKEASKVKKFNINIFSIRLKDIVFFTRQLETMVKAGLRLREAIYILSNQEIFSKRFRRILVNIVSELDVGTSLSEAFKKQKVFDDVFINMIKAGEEGGVLEETLEKLASYYENLNRTNQQVKSAMVYPTFILGFAVIVVVVISVFILPKLFNVFGTIPTGGIISFLISVNKIVTGNPFMVVFVIISLLVGMFLFLRTESGKKTKEFFGRLFPPIRKLQEKITYERFCRTFGVLIASGVSIIDSLEMAAKASNNLKFIMKIKNVSEKVKSGSTLKQALKSEKVFPQIIYEMIGTGEETGKLDTIMEKVADFFDEQIQQDTKKLLSMLEPLMIAFVGLFIAFLAYAMYSTIFQMQSTFGG</sequence>
<feature type="transmembrane region" description="Helical" evidence="8">
    <location>
        <begin position="218"/>
        <end position="235"/>
    </location>
</feature>
<evidence type="ECO:0000256" key="6">
    <source>
        <dbReference type="ARBA" id="ARBA00022989"/>
    </source>
</evidence>
<evidence type="ECO:0000256" key="1">
    <source>
        <dbReference type="ARBA" id="ARBA00004429"/>
    </source>
</evidence>
<reference evidence="10 11" key="1">
    <citation type="submission" date="2020-08" db="EMBL/GenBank/DDBJ databases">
        <title>Genomic Encyclopedia of Type Strains, Phase IV (KMG-IV): sequencing the most valuable type-strain genomes for metagenomic binning, comparative biology and taxonomic classification.</title>
        <authorList>
            <person name="Goeker M."/>
        </authorList>
    </citation>
    <scope>NUCLEOTIDE SEQUENCE [LARGE SCALE GENOMIC DNA]</scope>
    <source>
        <strain evidence="10 11">DSM 13481</strain>
    </source>
</reference>
<comment type="caution">
    <text evidence="10">The sequence shown here is derived from an EMBL/GenBank/DDBJ whole genome shotgun (WGS) entry which is preliminary data.</text>
</comment>
<evidence type="ECO:0000256" key="5">
    <source>
        <dbReference type="ARBA" id="ARBA00022692"/>
    </source>
</evidence>
<evidence type="ECO:0000256" key="2">
    <source>
        <dbReference type="ARBA" id="ARBA00005745"/>
    </source>
</evidence>
<evidence type="ECO:0000313" key="10">
    <source>
        <dbReference type="EMBL" id="MBB6063103.1"/>
    </source>
</evidence>
<evidence type="ECO:0000256" key="3">
    <source>
        <dbReference type="ARBA" id="ARBA00022475"/>
    </source>
</evidence>
<keyword evidence="6 8" id="KW-1133">Transmembrane helix</keyword>
<evidence type="ECO:0000256" key="4">
    <source>
        <dbReference type="ARBA" id="ARBA00022519"/>
    </source>
</evidence>
<dbReference type="Gene3D" id="1.20.81.30">
    <property type="entry name" value="Type II secretion system (T2SS), domain F"/>
    <property type="match status" value="2"/>
</dbReference>
<dbReference type="InterPro" id="IPR042094">
    <property type="entry name" value="T2SS_GspF_sf"/>
</dbReference>
<dbReference type="InterPro" id="IPR003004">
    <property type="entry name" value="GspF/PilC"/>
</dbReference>
<keyword evidence="11" id="KW-1185">Reference proteome</keyword>
<proteinExistence type="inferred from homology"/>
<dbReference type="InterPro" id="IPR018076">
    <property type="entry name" value="T2SS_GspF_dom"/>
</dbReference>
<feature type="domain" description="Type II secretion system protein GspF" evidence="9">
    <location>
        <begin position="266"/>
        <end position="386"/>
    </location>
</feature>
<comment type="similarity">
    <text evidence="2">Belongs to the GSP F family.</text>
</comment>
<dbReference type="PANTHER" id="PTHR30012:SF0">
    <property type="entry name" value="TYPE II SECRETION SYSTEM PROTEIN F-RELATED"/>
    <property type="match status" value="1"/>
</dbReference>
<accession>A0A841GSS1</accession>
<protein>
    <submittedName>
        <fullName evidence="10">Type IV pilus assembly protein PilC</fullName>
    </submittedName>
</protein>
<keyword evidence="5 8" id="KW-0812">Transmembrane</keyword>
<dbReference type="AlphaFoldDB" id="A0A841GSS1"/>
<evidence type="ECO:0000256" key="8">
    <source>
        <dbReference type="SAM" id="Phobius"/>
    </source>
</evidence>
<dbReference type="FunFam" id="1.20.81.30:FF:000001">
    <property type="entry name" value="Type II secretion system protein F"/>
    <property type="match status" value="2"/>
</dbReference>
<dbReference type="GO" id="GO:0005886">
    <property type="term" value="C:plasma membrane"/>
    <property type="evidence" value="ECO:0007669"/>
    <property type="project" value="UniProtKB-SubCell"/>
</dbReference>
<keyword evidence="3" id="KW-1003">Cell membrane</keyword>
<feature type="transmembrane region" description="Helical" evidence="8">
    <location>
        <begin position="165"/>
        <end position="186"/>
    </location>
</feature>
<dbReference type="EMBL" id="JACHEX010000004">
    <property type="protein sequence ID" value="MBB6063103.1"/>
    <property type="molecule type" value="Genomic_DNA"/>
</dbReference>
<feature type="transmembrane region" description="Helical" evidence="8">
    <location>
        <begin position="369"/>
        <end position="389"/>
    </location>
</feature>
<evidence type="ECO:0000256" key="7">
    <source>
        <dbReference type="ARBA" id="ARBA00023136"/>
    </source>
</evidence>
<evidence type="ECO:0000313" key="11">
    <source>
        <dbReference type="Proteomes" id="UP000555828"/>
    </source>
</evidence>
<evidence type="ECO:0000259" key="9">
    <source>
        <dbReference type="Pfam" id="PF00482"/>
    </source>
</evidence>
<keyword evidence="7 8" id="KW-0472">Membrane</keyword>
<gene>
    <name evidence="10" type="ORF">HNP65_001566</name>
</gene>
<comment type="subcellular location">
    <subcellularLocation>
        <location evidence="1">Cell inner membrane</location>
        <topology evidence="1">Multi-pass membrane protein</topology>
    </subcellularLocation>
</comment>
<dbReference type="Proteomes" id="UP000555828">
    <property type="component" value="Unassembled WGS sequence"/>
</dbReference>
<organism evidence="10 11">
    <name type="scientific">Thermosipho japonicus</name>
    <dbReference type="NCBI Taxonomy" id="90323"/>
    <lineage>
        <taxon>Bacteria</taxon>
        <taxon>Thermotogati</taxon>
        <taxon>Thermotogota</taxon>
        <taxon>Thermotogae</taxon>
        <taxon>Thermotogales</taxon>
        <taxon>Fervidobacteriaceae</taxon>
        <taxon>Thermosipho</taxon>
    </lineage>
</organism>
<keyword evidence="4" id="KW-0997">Cell inner membrane</keyword>
<dbReference type="RefSeq" id="WP_184619700.1">
    <property type="nucleotide sequence ID" value="NZ_JACHEX010000004.1"/>
</dbReference>
<dbReference type="PRINTS" id="PR00812">
    <property type="entry name" value="BCTERIALGSPF"/>
</dbReference>
<dbReference type="PANTHER" id="PTHR30012">
    <property type="entry name" value="GENERAL SECRETION PATHWAY PROTEIN"/>
    <property type="match status" value="1"/>
</dbReference>
<name>A0A841GSS1_9BACT</name>
<dbReference type="Pfam" id="PF00482">
    <property type="entry name" value="T2SSF"/>
    <property type="match status" value="2"/>
</dbReference>